<dbReference type="InterPro" id="IPR031325">
    <property type="entry name" value="RHS_repeat"/>
</dbReference>
<feature type="region of interest" description="Disordered" evidence="1">
    <location>
        <begin position="29"/>
        <end position="51"/>
    </location>
</feature>
<dbReference type="PANTHER" id="PTHR32305:SF15">
    <property type="entry name" value="PROTEIN RHSA-RELATED"/>
    <property type="match status" value="1"/>
</dbReference>
<dbReference type="RefSeq" id="WP_147437544.1">
    <property type="nucleotide sequence ID" value="NZ_RCHT01000015.1"/>
</dbReference>
<evidence type="ECO:0000313" key="2">
    <source>
        <dbReference type="EMBL" id="RLL10221.1"/>
    </source>
</evidence>
<sequence>MKRIKEENGWVLYDRTEELRRLSARAARSAAEEIVKPDPPDDTITPSWSDPKDYNDAPFSVEIGNEDVILNSGAVQLTYDDLVLPGRGGFDLRLSRQYDSSKSNTEDVNLYYDDEEGDRWNTVVYRAKWQDRNPTMYVRKEDSFLFWTSKSALNSEVKQRYSDVEVKNHDGTFDNDQEYYDGYIWPDPWKTNVFLRTSKRPNDHFHKLYGLGYGWRFMLPSIEKVLTQDYRTRYKTFVHLENGLSLPINDKDNGFEDYPLKDYAVSKSNNAYTVSYKDGRKAYFDTNNRLVRMTDRFGNEISFAYDTVGRMNQITDTFGRVILLELSGTALTVKRQDTGEVLMTYTVENSELKAATDRAGRTTSYTYDRRSHYTRMSREETGDLPVDITSVLLTAIDHPTGARTEYTYTSRVDRYESPFEGEHQIPLLASRRDLPGASDTAVDERTFSYTAEEARNKQKDDDGELLYGVQDWGSYYTATATIHTHKNASGGFDVWETTEFRDDGFKRSERLFHRVNGAEKEVERHEYGYQDRLLKTQLDSYLNYDYAGLEDKLNIWQRITEYTYSADKRGDVLKKIERYPARPGCDQEQTFVYDGNFSIPVEQSTLIAAGRYVVQRDTLRSEADGKGKVPEWRKVYEKRDGAETLREKTHYAYDANFRVTSEKRYHGDDLETAADFVETAYTYGSYTDQPVSQQLSGVRDIDGVLVPSPNGAGVLRTETAYDWFGRAVSTTDPNGNTTATEYDGVGRVTKVTHPDAAFRTTVYNDTANTIVTTDENGFSRRQEYTPLGKIAKDYALSPETLLVEYRYDSLQRLSRQINYDAAGAPRATISYTYDLFDQVLTKQAVGEGVDMLETHTYNPAYPGATRLEQVVTAGEEGAPQITRFTQTDPMGKAAVEQVGDLVTQHTYDRAGNRVKTVDPRGYSTMWEYDYAGRQTREINAVGRSVYTTYDALGRKVKSRDRAGHDTLFTYDAAGRLIQQEAPFYRSFHTFTRYYYDAAGNLTRQDQLCCEEDYEMGYDDEWRTTRYTYDGRGRVVDTIQYDDRADREIRTRFVYDGAGNKTAQYTGMLGDSTDGAAVTSYTYDRFGKLLTATDPMGQTETNVYDATGLLTSKTDRNGNATAYVYDGAGRVLSETVTTDGAVSSVTHAYTRTGQKKQDANGTLTVSFEYDAMGRMVKQTESDGTVKAYVYDENGNRVKFFLLRGGVQEMSLTYLYDRLGRLVEMGSNNTTVVKYSYDANGNRTMMMYPQSGIYVGYTYNYANLVTMVDNYVGNTSPSYRTYSYYMDGSVNRVDDDSTLYVYSYDSMGRLYMEEDYRDDTGYELDFAYDRFGNRESLFAY</sequence>
<dbReference type="InterPro" id="IPR006530">
    <property type="entry name" value="YD"/>
</dbReference>
<keyword evidence="3" id="KW-1185">Reference proteome</keyword>
<evidence type="ECO:0000313" key="3">
    <source>
        <dbReference type="Proteomes" id="UP000276301"/>
    </source>
</evidence>
<gene>
    <name evidence="2" type="ORF">D4A47_08925</name>
</gene>
<feature type="non-terminal residue" evidence="2">
    <location>
        <position position="1338"/>
    </location>
</feature>
<dbReference type="PANTHER" id="PTHR32305">
    <property type="match status" value="1"/>
</dbReference>
<name>A0A498CL14_9FIRM</name>
<feature type="compositionally biased region" description="Basic and acidic residues" evidence="1">
    <location>
        <begin position="30"/>
        <end position="39"/>
    </location>
</feature>
<evidence type="ECO:0000256" key="1">
    <source>
        <dbReference type="SAM" id="MobiDB-lite"/>
    </source>
</evidence>
<dbReference type="EMBL" id="RCHT01000015">
    <property type="protein sequence ID" value="RLL10221.1"/>
    <property type="molecule type" value="Genomic_DNA"/>
</dbReference>
<reference evidence="2 3" key="1">
    <citation type="submission" date="2018-10" db="EMBL/GenBank/DDBJ databases">
        <title>Anaerotruncus faecis sp. nov., isolated from human feces.</title>
        <authorList>
            <person name="Wang Y.-J."/>
        </authorList>
    </citation>
    <scope>NUCLEOTIDE SEQUENCE [LARGE SCALE GENOMIC DNA]</scope>
    <source>
        <strain evidence="2 3">22A2-44</strain>
    </source>
</reference>
<dbReference type="Proteomes" id="UP000276301">
    <property type="component" value="Unassembled WGS sequence"/>
</dbReference>
<organism evidence="2 3">
    <name type="scientific">Anaerotruncus massiliensis</name>
    <name type="common">ex Liu et al. 2021</name>
    <dbReference type="NCBI Taxonomy" id="2321404"/>
    <lineage>
        <taxon>Bacteria</taxon>
        <taxon>Bacillati</taxon>
        <taxon>Bacillota</taxon>
        <taxon>Clostridia</taxon>
        <taxon>Eubacteriales</taxon>
        <taxon>Oscillospiraceae</taxon>
        <taxon>Anaerotruncus</taxon>
    </lineage>
</organism>
<dbReference type="Gene3D" id="2.180.10.10">
    <property type="entry name" value="RHS repeat-associated core"/>
    <property type="match status" value="3"/>
</dbReference>
<accession>A0A498CL14</accession>
<proteinExistence type="predicted"/>
<dbReference type="Pfam" id="PF05593">
    <property type="entry name" value="RHS_repeat"/>
    <property type="match status" value="5"/>
</dbReference>
<dbReference type="NCBIfam" id="TIGR01643">
    <property type="entry name" value="YD_repeat_2x"/>
    <property type="match status" value="5"/>
</dbReference>
<protein>
    <submittedName>
        <fullName evidence="2">RHS repeat protein</fullName>
    </submittedName>
</protein>
<comment type="caution">
    <text evidence="2">The sequence shown here is derived from an EMBL/GenBank/DDBJ whole genome shotgun (WGS) entry which is preliminary data.</text>
</comment>
<dbReference type="InterPro" id="IPR050708">
    <property type="entry name" value="T6SS_VgrG/RHS"/>
</dbReference>